<dbReference type="EMBL" id="AZIM01000086">
    <property type="protein sequence ID" value="ETE73492.1"/>
    <property type="molecule type" value="Genomic_DNA"/>
</dbReference>
<dbReference type="AlphaFoldDB" id="V8PHZ4"/>
<organism evidence="1 2">
    <name type="scientific">Ophiophagus hannah</name>
    <name type="common">King cobra</name>
    <name type="synonym">Naja hannah</name>
    <dbReference type="NCBI Taxonomy" id="8665"/>
    <lineage>
        <taxon>Eukaryota</taxon>
        <taxon>Metazoa</taxon>
        <taxon>Chordata</taxon>
        <taxon>Craniata</taxon>
        <taxon>Vertebrata</taxon>
        <taxon>Euteleostomi</taxon>
        <taxon>Lepidosauria</taxon>
        <taxon>Squamata</taxon>
        <taxon>Bifurcata</taxon>
        <taxon>Unidentata</taxon>
        <taxon>Episquamata</taxon>
        <taxon>Toxicofera</taxon>
        <taxon>Serpentes</taxon>
        <taxon>Colubroidea</taxon>
        <taxon>Elapidae</taxon>
        <taxon>Elapinae</taxon>
        <taxon>Ophiophagus</taxon>
    </lineage>
</organism>
<name>V8PHZ4_OPHHA</name>
<gene>
    <name evidence="1" type="primary">mtrC</name>
    <name evidence="1" type="ORF">L345_00691</name>
</gene>
<accession>V8PHZ4</accession>
<feature type="non-terminal residue" evidence="1">
    <location>
        <position position="1"/>
    </location>
</feature>
<dbReference type="Proteomes" id="UP000018936">
    <property type="component" value="Unassembled WGS sequence"/>
</dbReference>
<evidence type="ECO:0000313" key="1">
    <source>
        <dbReference type="EMBL" id="ETE73492.1"/>
    </source>
</evidence>
<sequence length="88" mass="9756">MKMQYCAGQLLTARGSILTRLRVDSAFYPSEAAFLPAHPIPDPAFLPPTQAPTITNDEKKSTKFYIGLVIDQVNKDRLLLLGNHGMQL</sequence>
<protein>
    <submittedName>
        <fullName evidence="1">Membrane fusion protein mtrC</fullName>
    </submittedName>
</protein>
<evidence type="ECO:0000313" key="2">
    <source>
        <dbReference type="Proteomes" id="UP000018936"/>
    </source>
</evidence>
<proteinExistence type="predicted"/>
<comment type="caution">
    <text evidence="1">The sequence shown here is derived from an EMBL/GenBank/DDBJ whole genome shotgun (WGS) entry which is preliminary data.</text>
</comment>
<keyword evidence="2" id="KW-1185">Reference proteome</keyword>
<reference evidence="1 2" key="1">
    <citation type="journal article" date="2013" name="Proc. Natl. Acad. Sci. U.S.A.">
        <title>The king cobra genome reveals dynamic gene evolution and adaptation in the snake venom system.</title>
        <authorList>
            <person name="Vonk F.J."/>
            <person name="Casewell N.R."/>
            <person name="Henkel C.V."/>
            <person name="Heimberg A.M."/>
            <person name="Jansen H.J."/>
            <person name="McCleary R.J."/>
            <person name="Kerkkamp H.M."/>
            <person name="Vos R.A."/>
            <person name="Guerreiro I."/>
            <person name="Calvete J.J."/>
            <person name="Wuster W."/>
            <person name="Woods A.E."/>
            <person name="Logan J.M."/>
            <person name="Harrison R.A."/>
            <person name="Castoe T.A."/>
            <person name="de Koning A.P."/>
            <person name="Pollock D.D."/>
            <person name="Yandell M."/>
            <person name="Calderon D."/>
            <person name="Renjifo C."/>
            <person name="Currier R.B."/>
            <person name="Salgado D."/>
            <person name="Pla D."/>
            <person name="Sanz L."/>
            <person name="Hyder A.S."/>
            <person name="Ribeiro J.M."/>
            <person name="Arntzen J.W."/>
            <person name="van den Thillart G.E."/>
            <person name="Boetzer M."/>
            <person name="Pirovano W."/>
            <person name="Dirks R.P."/>
            <person name="Spaink H.P."/>
            <person name="Duboule D."/>
            <person name="McGlinn E."/>
            <person name="Kini R.M."/>
            <person name="Richardson M.K."/>
        </authorList>
    </citation>
    <scope>NUCLEOTIDE SEQUENCE</scope>
    <source>
        <tissue evidence="1">Blood</tissue>
    </source>
</reference>